<dbReference type="InterPro" id="IPR004089">
    <property type="entry name" value="MCPsignal_dom"/>
</dbReference>
<evidence type="ECO:0000256" key="1">
    <source>
        <dbReference type="ARBA" id="ARBA00004236"/>
    </source>
</evidence>
<gene>
    <name evidence="11" type="primary">mcpA</name>
    <name evidence="11" type="ORF">GCM10010978_06750</name>
</gene>
<comment type="caution">
    <text evidence="11">The sequence shown here is derived from an EMBL/GenBank/DDBJ whole genome shotgun (WGS) entry which is preliminary data.</text>
</comment>
<proteinExistence type="inferred from homology"/>
<sequence>MKKKKYRFSLRLKLVLFTTILALITYGTSAFWLYILYDWITPYIQISFEWFTIITLSLGIMWSGILAYFAAFVITKPLERLEKIASEAAEGNLDQTVTIPKSDDEIRALYLSFQTMLTNLNKIVYNINENFEKTNESVLRMKEASSSAAQHAAMIGTSIDEISKGAESSSEAIQFTAEAVETATELAKHVQQKASQSKDKSEKMLETLETSKATVHQLVSGIQKLAEEQEISLESVDHLRQNALQVESIITMVGEIAEQTNLLALNASIEAARAGEHGKGFAVVAEEIRKLADQSAQNVQRISELILAIQEDVQEVVRKITDNVTFAKEESEKGAETNVTIEHMATSVEEVASEIDEITGLVEKQLESIQDTVRQSQEVAAIAEETSAGTEEVNASIQEQVATIDEVDALAFEIEEQAKNLKEQIRQFRFAEHKEEDPNEEENGQA</sequence>
<dbReference type="CDD" id="cd06225">
    <property type="entry name" value="HAMP"/>
    <property type="match status" value="1"/>
</dbReference>
<evidence type="ECO:0000256" key="2">
    <source>
        <dbReference type="ARBA" id="ARBA00022475"/>
    </source>
</evidence>
<evidence type="ECO:0000259" key="10">
    <source>
        <dbReference type="PROSITE" id="PS50885"/>
    </source>
</evidence>
<dbReference type="PROSITE" id="PS50885">
    <property type="entry name" value="HAMP"/>
    <property type="match status" value="1"/>
</dbReference>
<evidence type="ECO:0000313" key="11">
    <source>
        <dbReference type="EMBL" id="GGH71138.1"/>
    </source>
</evidence>
<keyword evidence="12" id="KW-1185">Reference proteome</keyword>
<evidence type="ECO:0000256" key="8">
    <source>
        <dbReference type="SAM" id="Phobius"/>
    </source>
</evidence>
<keyword evidence="2" id="KW-1003">Cell membrane</keyword>
<keyword evidence="3 8" id="KW-0472">Membrane</keyword>
<comment type="subcellular location">
    <subcellularLocation>
        <location evidence="1">Cell membrane</location>
    </subcellularLocation>
</comment>
<reference evidence="11" key="1">
    <citation type="journal article" date="2014" name="Int. J. Syst. Evol. Microbiol.">
        <title>Complete genome sequence of Corynebacterium casei LMG S-19264T (=DSM 44701T), isolated from a smear-ripened cheese.</title>
        <authorList>
            <consortium name="US DOE Joint Genome Institute (JGI-PGF)"/>
            <person name="Walter F."/>
            <person name="Albersmeier A."/>
            <person name="Kalinowski J."/>
            <person name="Ruckert C."/>
        </authorList>
    </citation>
    <scope>NUCLEOTIDE SEQUENCE</scope>
    <source>
        <strain evidence="11">CGMCC 1.12360</strain>
    </source>
</reference>
<dbReference type="Proteomes" id="UP000602050">
    <property type="component" value="Unassembled WGS sequence"/>
</dbReference>
<reference evidence="11" key="2">
    <citation type="submission" date="2020-09" db="EMBL/GenBank/DDBJ databases">
        <authorList>
            <person name="Sun Q."/>
            <person name="Zhou Y."/>
        </authorList>
    </citation>
    <scope>NUCLEOTIDE SEQUENCE</scope>
    <source>
        <strain evidence="11">CGMCC 1.12360</strain>
    </source>
</reference>
<evidence type="ECO:0000256" key="5">
    <source>
        <dbReference type="ARBA" id="ARBA00029447"/>
    </source>
</evidence>
<dbReference type="Pfam" id="PF00015">
    <property type="entry name" value="MCPsignal"/>
    <property type="match status" value="1"/>
</dbReference>
<feature type="transmembrane region" description="Helical" evidence="8">
    <location>
        <begin position="12"/>
        <end position="35"/>
    </location>
</feature>
<accession>A0A8J2ZPU5</accession>
<dbReference type="PROSITE" id="PS50111">
    <property type="entry name" value="CHEMOTAXIS_TRANSDUC_2"/>
    <property type="match status" value="1"/>
</dbReference>
<evidence type="ECO:0000259" key="9">
    <source>
        <dbReference type="PROSITE" id="PS50111"/>
    </source>
</evidence>
<keyword evidence="4 6" id="KW-0807">Transducer</keyword>
<dbReference type="InterPro" id="IPR003660">
    <property type="entry name" value="HAMP_dom"/>
</dbReference>
<comment type="similarity">
    <text evidence="5">Belongs to the methyl-accepting chemotaxis (MCP) protein family.</text>
</comment>
<evidence type="ECO:0000256" key="4">
    <source>
        <dbReference type="ARBA" id="ARBA00023224"/>
    </source>
</evidence>
<dbReference type="GO" id="GO:0007165">
    <property type="term" value="P:signal transduction"/>
    <property type="evidence" value="ECO:0007669"/>
    <property type="project" value="UniProtKB-KW"/>
</dbReference>
<keyword evidence="7" id="KW-0175">Coiled coil</keyword>
<dbReference type="SMART" id="SM00283">
    <property type="entry name" value="MA"/>
    <property type="match status" value="1"/>
</dbReference>
<dbReference type="Pfam" id="PF00672">
    <property type="entry name" value="HAMP"/>
    <property type="match status" value="1"/>
</dbReference>
<feature type="coiled-coil region" evidence="7">
    <location>
        <begin position="404"/>
        <end position="434"/>
    </location>
</feature>
<dbReference type="EMBL" id="BMEV01000008">
    <property type="protein sequence ID" value="GGH71138.1"/>
    <property type="molecule type" value="Genomic_DNA"/>
</dbReference>
<name>A0A8J2ZPU5_9BACI</name>
<dbReference type="SMART" id="SM00304">
    <property type="entry name" value="HAMP"/>
    <property type="match status" value="2"/>
</dbReference>
<dbReference type="RefSeq" id="WP_188390966.1">
    <property type="nucleotide sequence ID" value="NZ_BMEV01000008.1"/>
</dbReference>
<protein>
    <submittedName>
        <fullName evidence="11">Methyl-accepting chemotaxis protein</fullName>
    </submittedName>
</protein>
<feature type="domain" description="Methyl-accepting transducer" evidence="9">
    <location>
        <begin position="144"/>
        <end position="380"/>
    </location>
</feature>
<evidence type="ECO:0000256" key="6">
    <source>
        <dbReference type="PROSITE-ProRule" id="PRU00284"/>
    </source>
</evidence>
<dbReference type="SUPFAM" id="SSF58104">
    <property type="entry name" value="Methyl-accepting chemotaxis protein (MCP) signaling domain"/>
    <property type="match status" value="1"/>
</dbReference>
<dbReference type="AlphaFoldDB" id="A0A8J2ZPU5"/>
<dbReference type="GO" id="GO:0005886">
    <property type="term" value="C:plasma membrane"/>
    <property type="evidence" value="ECO:0007669"/>
    <property type="project" value="UniProtKB-SubCell"/>
</dbReference>
<feature type="domain" description="HAMP" evidence="10">
    <location>
        <begin position="72"/>
        <end position="125"/>
    </location>
</feature>
<dbReference type="PANTHER" id="PTHR32089">
    <property type="entry name" value="METHYL-ACCEPTING CHEMOTAXIS PROTEIN MCPB"/>
    <property type="match status" value="1"/>
</dbReference>
<keyword evidence="8" id="KW-1133">Transmembrane helix</keyword>
<dbReference type="PANTHER" id="PTHR32089:SF112">
    <property type="entry name" value="LYSOZYME-LIKE PROTEIN-RELATED"/>
    <property type="match status" value="1"/>
</dbReference>
<evidence type="ECO:0000256" key="3">
    <source>
        <dbReference type="ARBA" id="ARBA00023136"/>
    </source>
</evidence>
<feature type="transmembrane region" description="Helical" evidence="8">
    <location>
        <begin position="50"/>
        <end position="74"/>
    </location>
</feature>
<dbReference type="Gene3D" id="1.10.287.950">
    <property type="entry name" value="Methyl-accepting chemotaxis protein"/>
    <property type="match status" value="1"/>
</dbReference>
<organism evidence="11 12">
    <name type="scientific">Compostibacillus humi</name>
    <dbReference type="NCBI Taxonomy" id="1245525"/>
    <lineage>
        <taxon>Bacteria</taxon>
        <taxon>Bacillati</taxon>
        <taxon>Bacillota</taxon>
        <taxon>Bacilli</taxon>
        <taxon>Bacillales</taxon>
        <taxon>Bacillaceae</taxon>
        <taxon>Compostibacillus</taxon>
    </lineage>
</organism>
<evidence type="ECO:0000256" key="7">
    <source>
        <dbReference type="SAM" id="Coils"/>
    </source>
</evidence>
<evidence type="ECO:0000313" key="12">
    <source>
        <dbReference type="Proteomes" id="UP000602050"/>
    </source>
</evidence>
<keyword evidence="8" id="KW-0812">Transmembrane</keyword>